<gene>
    <name evidence="1" type="ORF">MPAN_004520</name>
</gene>
<proteinExistence type="predicted"/>
<reference evidence="1" key="1">
    <citation type="submission" date="2021-01" db="EMBL/GenBank/DDBJ databases">
        <title>Draft genome sequence of Acholeplasmataceae bacterium strain Mahy22.</title>
        <authorList>
            <person name="Watanabe M."/>
            <person name="Kojima H."/>
            <person name="Fukui M."/>
        </authorList>
    </citation>
    <scope>NUCLEOTIDE SEQUENCE</scope>
    <source>
        <strain evidence="1">Mahy22</strain>
    </source>
</reference>
<dbReference type="EMBL" id="AP024412">
    <property type="protein sequence ID" value="BCR35559.1"/>
    <property type="molecule type" value="Genomic_DNA"/>
</dbReference>
<evidence type="ECO:0000313" key="2">
    <source>
        <dbReference type="Proteomes" id="UP000620133"/>
    </source>
</evidence>
<name>A0A7U9TIV0_9MOLU</name>
<accession>A0A7U9TIV0</accession>
<organism evidence="1 2">
    <name type="scientific">Mariniplasma anaerobium</name>
    <dbReference type="NCBI Taxonomy" id="2735436"/>
    <lineage>
        <taxon>Bacteria</taxon>
        <taxon>Bacillati</taxon>
        <taxon>Mycoplasmatota</taxon>
        <taxon>Mollicutes</taxon>
        <taxon>Acholeplasmatales</taxon>
        <taxon>Acholeplasmataceae</taxon>
        <taxon>Mariniplasma</taxon>
    </lineage>
</organism>
<evidence type="ECO:0000313" key="1">
    <source>
        <dbReference type="EMBL" id="BCR35559.1"/>
    </source>
</evidence>
<dbReference type="AlphaFoldDB" id="A0A7U9TIV0"/>
<keyword evidence="2" id="KW-1185">Reference proteome</keyword>
<protein>
    <submittedName>
        <fullName evidence="1">Uncharacterized protein</fullName>
    </submittedName>
</protein>
<dbReference type="Proteomes" id="UP000620133">
    <property type="component" value="Chromosome"/>
</dbReference>
<sequence length="70" mass="8190">MWVLELFDWLATNWKWLIQVGLILFLFTLIKPIKTFIKSALEGIKESIDPLGFFVLLVLVLLFFAIKGMF</sequence>
<dbReference type="RefSeq" id="WP_176239998.1">
    <property type="nucleotide sequence ID" value="NZ_AP024412.1"/>
</dbReference>
<dbReference type="KEGG" id="manr:MPAN_004520"/>